<evidence type="ECO:0000256" key="1">
    <source>
        <dbReference type="ARBA" id="ARBA00004123"/>
    </source>
</evidence>
<reference evidence="7 8" key="1">
    <citation type="submission" date="2024-10" db="EMBL/GenBank/DDBJ databases">
        <title>Updated reference genomes for cyclostephanoid diatoms.</title>
        <authorList>
            <person name="Roberts W.R."/>
            <person name="Alverson A.J."/>
        </authorList>
    </citation>
    <scope>NUCLEOTIDE SEQUENCE [LARGE SCALE GENOMIC DNA]</scope>
    <source>
        <strain evidence="7 8">AJA232-27</strain>
    </source>
</reference>
<feature type="compositionally biased region" description="Acidic residues" evidence="5">
    <location>
        <begin position="54"/>
        <end position="64"/>
    </location>
</feature>
<dbReference type="InterPro" id="IPR000232">
    <property type="entry name" value="HSF_DNA-bd"/>
</dbReference>
<accession>A0ABD3MH55</accession>
<dbReference type="EMBL" id="JALLBG020000196">
    <property type="protein sequence ID" value="KAL3759870.1"/>
    <property type="molecule type" value="Genomic_DNA"/>
</dbReference>
<protein>
    <recommendedName>
        <fullName evidence="6">HSF-type DNA-binding domain-containing protein</fullName>
    </recommendedName>
</protein>
<evidence type="ECO:0000256" key="2">
    <source>
        <dbReference type="ARBA" id="ARBA00023125"/>
    </source>
</evidence>
<feature type="region of interest" description="Disordered" evidence="5">
    <location>
        <begin position="325"/>
        <end position="345"/>
    </location>
</feature>
<feature type="compositionally biased region" description="Low complexity" evidence="5">
    <location>
        <begin position="325"/>
        <end position="339"/>
    </location>
</feature>
<dbReference type="InterPro" id="IPR036390">
    <property type="entry name" value="WH_DNA-bd_sf"/>
</dbReference>
<dbReference type="PANTHER" id="PTHR10015:SF206">
    <property type="entry name" value="HSF-TYPE DNA-BINDING DOMAIN-CONTAINING PROTEIN"/>
    <property type="match status" value="1"/>
</dbReference>
<dbReference type="FunFam" id="1.10.10.10:FF:000479">
    <property type="entry name" value="Predicted protein"/>
    <property type="match status" value="1"/>
</dbReference>
<evidence type="ECO:0000259" key="6">
    <source>
        <dbReference type="SMART" id="SM00415"/>
    </source>
</evidence>
<dbReference type="Pfam" id="PF00447">
    <property type="entry name" value="HSF_DNA-bind"/>
    <property type="match status" value="1"/>
</dbReference>
<keyword evidence="3" id="KW-0539">Nucleus</keyword>
<comment type="caution">
    <text evidence="7">The sequence shown here is derived from an EMBL/GenBank/DDBJ whole genome shotgun (WGS) entry which is preliminary data.</text>
</comment>
<evidence type="ECO:0000256" key="4">
    <source>
        <dbReference type="RuleBase" id="RU004020"/>
    </source>
</evidence>
<sequence>MGFPIKKRANSDGDSRNGLDLLSAVIDSTATASASAGSVSDSTSTPTVDNNIDPTDDGCDEDSTMSDQHSTSTAEISSKTVYPSHKRAKTFPEVLMDILSNPDNEHIVGWLQHGKSFAIHNSTLFSTQVLPKYFRRVIFRSFIRKLNRWGFRSTKRSVSGFASTFEHKYFCRDEPELCAKIYCKSNPTRRASTKMMGSVVSSSNMHAVVSSTEDVTSTNTTLPIANAVSVAATQAVLRQARQQLPLLNTGSSLSSRLSFLNDDIQLLSRAASMNHQIRSNCATSASSTLGLPLSTKAVLDAVATQAVLNQARQLSYLRNNSHLLSPPSSYTTSNSGNNNFPSTALNNESQVQLSNELLSYLELQRQRQRQQALMSYLFYCQE</sequence>
<dbReference type="AlphaFoldDB" id="A0ABD3MH55"/>
<keyword evidence="2" id="KW-0238">DNA-binding</keyword>
<dbReference type="PRINTS" id="PR00056">
    <property type="entry name" value="HSFDOMAIN"/>
</dbReference>
<proteinExistence type="inferred from homology"/>
<organism evidence="7 8">
    <name type="scientific">Discostella pseudostelligera</name>
    <dbReference type="NCBI Taxonomy" id="259834"/>
    <lineage>
        <taxon>Eukaryota</taxon>
        <taxon>Sar</taxon>
        <taxon>Stramenopiles</taxon>
        <taxon>Ochrophyta</taxon>
        <taxon>Bacillariophyta</taxon>
        <taxon>Coscinodiscophyceae</taxon>
        <taxon>Thalassiosirophycidae</taxon>
        <taxon>Stephanodiscales</taxon>
        <taxon>Stephanodiscaceae</taxon>
        <taxon>Discostella</taxon>
    </lineage>
</organism>
<dbReference type="GO" id="GO:0003677">
    <property type="term" value="F:DNA binding"/>
    <property type="evidence" value="ECO:0007669"/>
    <property type="project" value="UniProtKB-KW"/>
</dbReference>
<dbReference type="GO" id="GO:0005634">
    <property type="term" value="C:nucleus"/>
    <property type="evidence" value="ECO:0007669"/>
    <property type="project" value="UniProtKB-SubCell"/>
</dbReference>
<dbReference type="InterPro" id="IPR036388">
    <property type="entry name" value="WH-like_DNA-bd_sf"/>
</dbReference>
<feature type="compositionally biased region" description="Low complexity" evidence="5">
    <location>
        <begin position="33"/>
        <end position="49"/>
    </location>
</feature>
<gene>
    <name evidence="7" type="ORF">ACHAWU_007614</name>
</gene>
<evidence type="ECO:0000256" key="3">
    <source>
        <dbReference type="ARBA" id="ARBA00023242"/>
    </source>
</evidence>
<comment type="similarity">
    <text evidence="4">Belongs to the HSF family.</text>
</comment>
<dbReference type="PANTHER" id="PTHR10015">
    <property type="entry name" value="HEAT SHOCK TRANSCRIPTION FACTOR"/>
    <property type="match status" value="1"/>
</dbReference>
<name>A0ABD3MH55_9STRA</name>
<comment type="subcellular location">
    <subcellularLocation>
        <location evidence="1">Nucleus</location>
    </subcellularLocation>
</comment>
<feature type="region of interest" description="Disordered" evidence="5">
    <location>
        <begin position="33"/>
        <end position="81"/>
    </location>
</feature>
<evidence type="ECO:0000256" key="5">
    <source>
        <dbReference type="SAM" id="MobiDB-lite"/>
    </source>
</evidence>
<feature type="domain" description="HSF-type DNA-binding" evidence="6">
    <location>
        <begin position="87"/>
        <end position="184"/>
    </location>
</feature>
<dbReference type="SMART" id="SM00415">
    <property type="entry name" value="HSF"/>
    <property type="match status" value="1"/>
</dbReference>
<dbReference type="Gene3D" id="1.10.10.10">
    <property type="entry name" value="Winged helix-like DNA-binding domain superfamily/Winged helix DNA-binding domain"/>
    <property type="match status" value="1"/>
</dbReference>
<keyword evidence="8" id="KW-1185">Reference proteome</keyword>
<feature type="compositionally biased region" description="Polar residues" evidence="5">
    <location>
        <begin position="65"/>
        <end position="81"/>
    </location>
</feature>
<dbReference type="SUPFAM" id="SSF46785">
    <property type="entry name" value="Winged helix' DNA-binding domain"/>
    <property type="match status" value="1"/>
</dbReference>
<evidence type="ECO:0000313" key="7">
    <source>
        <dbReference type="EMBL" id="KAL3759870.1"/>
    </source>
</evidence>
<evidence type="ECO:0000313" key="8">
    <source>
        <dbReference type="Proteomes" id="UP001530293"/>
    </source>
</evidence>
<dbReference type="Proteomes" id="UP001530293">
    <property type="component" value="Unassembled WGS sequence"/>
</dbReference>